<dbReference type="GO" id="GO:0004750">
    <property type="term" value="F:D-ribulose-phosphate 3-epimerase activity"/>
    <property type="evidence" value="ECO:0007669"/>
    <property type="project" value="UniProtKB-EC"/>
</dbReference>
<dbReference type="InterPro" id="IPR011060">
    <property type="entry name" value="RibuloseP-bd_barrel"/>
</dbReference>
<comment type="caution">
    <text evidence="3">The sequence shown here is derived from an EMBL/GenBank/DDBJ whole genome shotgun (WGS) entry which is preliminary data.</text>
</comment>
<dbReference type="PROSITE" id="PS01086">
    <property type="entry name" value="RIBUL_P_3_EPIMER_2"/>
    <property type="match status" value="1"/>
</dbReference>
<feature type="non-terminal residue" evidence="3">
    <location>
        <position position="1"/>
    </location>
</feature>
<dbReference type="Pfam" id="PF00834">
    <property type="entry name" value="Ribul_P_3_epim"/>
    <property type="match status" value="1"/>
</dbReference>
<evidence type="ECO:0000256" key="2">
    <source>
        <dbReference type="ARBA" id="ARBA00023235"/>
    </source>
</evidence>
<keyword evidence="1" id="KW-0479">Metal-binding</keyword>
<gene>
    <name evidence="3" type="ORF">OBE_16025</name>
</gene>
<dbReference type="GO" id="GO:0005975">
    <property type="term" value="P:carbohydrate metabolic process"/>
    <property type="evidence" value="ECO:0007669"/>
    <property type="project" value="InterPro"/>
</dbReference>
<organism evidence="3">
    <name type="scientific">human gut metagenome</name>
    <dbReference type="NCBI Taxonomy" id="408170"/>
    <lineage>
        <taxon>unclassified sequences</taxon>
        <taxon>metagenomes</taxon>
        <taxon>organismal metagenomes</taxon>
    </lineage>
</organism>
<accession>K1RND0</accession>
<dbReference type="InterPro" id="IPR000056">
    <property type="entry name" value="Ribul_P_3_epim-like"/>
</dbReference>
<keyword evidence="2 3" id="KW-0413">Isomerase</keyword>
<proteinExistence type="predicted"/>
<protein>
    <submittedName>
        <fullName evidence="3">Ribulose-phosphate 3-epimerase</fullName>
        <ecNumber evidence="3">5.1.3.1</ecNumber>
    </submittedName>
</protein>
<dbReference type="PANTHER" id="PTHR11749">
    <property type="entry name" value="RIBULOSE-5-PHOSPHATE-3-EPIMERASE"/>
    <property type="match status" value="1"/>
</dbReference>
<dbReference type="EC" id="5.1.3.1" evidence="3"/>
<evidence type="ECO:0000313" key="3">
    <source>
        <dbReference type="EMBL" id="EKC46893.1"/>
    </source>
</evidence>
<name>K1RND0_9ZZZZ</name>
<dbReference type="AlphaFoldDB" id="K1RND0"/>
<sequence>LISTSFLSSMNPARDLKLLNETDTDYIHVDVMDGIFVPGRTMPFKEMRKIYKYTSKRLDVHLMVEDASKLITKYANLNAEYITIHVESENVEQNLKLIKKYAIKAGIAINPETKVKELVPYLPLVDLILVMSVEPGKGGQAFLPKTKNKIKEISKLIQEHKSKAIISVDGGINDETKKNCIEASQLVSGSYILSGDDYQERINSLR</sequence>
<dbReference type="Gene3D" id="3.20.20.70">
    <property type="entry name" value="Aldolase class I"/>
    <property type="match status" value="1"/>
</dbReference>
<evidence type="ECO:0000256" key="1">
    <source>
        <dbReference type="ARBA" id="ARBA00022723"/>
    </source>
</evidence>
<reference evidence="3" key="1">
    <citation type="journal article" date="2013" name="Environ. Microbiol.">
        <title>Microbiota from the distal guts of lean and obese adolescents exhibit partial functional redundancy besides clear differences in community structure.</title>
        <authorList>
            <person name="Ferrer M."/>
            <person name="Ruiz A."/>
            <person name="Lanza F."/>
            <person name="Haange S.B."/>
            <person name="Oberbach A."/>
            <person name="Till H."/>
            <person name="Bargiela R."/>
            <person name="Campoy C."/>
            <person name="Segura M.T."/>
            <person name="Richter M."/>
            <person name="von Bergen M."/>
            <person name="Seifert J."/>
            <person name="Suarez A."/>
        </authorList>
    </citation>
    <scope>NUCLEOTIDE SEQUENCE</scope>
</reference>
<dbReference type="CDD" id="cd00429">
    <property type="entry name" value="RPE"/>
    <property type="match status" value="1"/>
</dbReference>
<dbReference type="EMBL" id="AJWZ01010989">
    <property type="protein sequence ID" value="EKC46893.1"/>
    <property type="molecule type" value="Genomic_DNA"/>
</dbReference>
<dbReference type="SUPFAM" id="SSF51366">
    <property type="entry name" value="Ribulose-phoshate binding barrel"/>
    <property type="match status" value="1"/>
</dbReference>
<dbReference type="GO" id="GO:0046872">
    <property type="term" value="F:metal ion binding"/>
    <property type="evidence" value="ECO:0007669"/>
    <property type="project" value="UniProtKB-KW"/>
</dbReference>
<dbReference type="NCBIfam" id="NF004076">
    <property type="entry name" value="PRK05581.1-4"/>
    <property type="match status" value="1"/>
</dbReference>
<dbReference type="InterPro" id="IPR013785">
    <property type="entry name" value="Aldolase_TIM"/>
</dbReference>